<dbReference type="Gene3D" id="3.40.109.10">
    <property type="entry name" value="NADH Oxidase"/>
    <property type="match status" value="1"/>
</dbReference>
<keyword evidence="6" id="KW-1185">Reference proteome</keyword>
<dbReference type="EMBL" id="AUBJ02000001">
    <property type="protein sequence ID" value="MCP2331104.1"/>
    <property type="molecule type" value="Genomic_DNA"/>
</dbReference>
<evidence type="ECO:0000313" key="5">
    <source>
        <dbReference type="EMBL" id="MCP2331104.1"/>
    </source>
</evidence>
<name>A0ABT1JF33_ACTCY</name>
<dbReference type="PANTHER" id="PTHR43673:SF10">
    <property type="entry name" value="NADH DEHYDROGENASE_NAD(P)H NITROREDUCTASE XCC3605-RELATED"/>
    <property type="match status" value="1"/>
</dbReference>
<accession>A0ABT1JF33</accession>
<evidence type="ECO:0000256" key="3">
    <source>
        <dbReference type="SAM" id="MobiDB-lite"/>
    </source>
</evidence>
<reference evidence="5 6" key="2">
    <citation type="submission" date="2022-06" db="EMBL/GenBank/DDBJ databases">
        <title>Genomic Encyclopedia of Type Strains, Phase I: the one thousand microbial genomes (KMG-I) project.</title>
        <authorList>
            <person name="Kyrpides N."/>
        </authorList>
    </citation>
    <scope>NUCLEOTIDE SEQUENCE [LARGE SCALE GENOMIC DNA]</scope>
    <source>
        <strain evidence="5 6">DSM 43889</strain>
    </source>
</reference>
<dbReference type="Pfam" id="PF00881">
    <property type="entry name" value="Nitroreductase"/>
    <property type="match status" value="2"/>
</dbReference>
<dbReference type="PANTHER" id="PTHR43673">
    <property type="entry name" value="NAD(P)H NITROREDUCTASE YDGI-RELATED"/>
    <property type="match status" value="1"/>
</dbReference>
<evidence type="ECO:0000256" key="1">
    <source>
        <dbReference type="ARBA" id="ARBA00007118"/>
    </source>
</evidence>
<feature type="domain" description="Nitroreductase" evidence="4">
    <location>
        <begin position="58"/>
        <end position="107"/>
    </location>
</feature>
<comment type="caution">
    <text evidence="5">The sequence shown here is derived from an EMBL/GenBank/DDBJ whole genome shotgun (WGS) entry which is preliminary data.</text>
</comment>
<dbReference type="CDD" id="cd02062">
    <property type="entry name" value="Nitro_FMN_reductase"/>
    <property type="match status" value="1"/>
</dbReference>
<feature type="domain" description="Nitroreductase" evidence="4">
    <location>
        <begin position="115"/>
        <end position="192"/>
    </location>
</feature>
<proteinExistence type="inferred from homology"/>
<dbReference type="SUPFAM" id="SSF55469">
    <property type="entry name" value="FMN-dependent nitroreductase-like"/>
    <property type="match status" value="1"/>
</dbReference>
<reference evidence="5 6" key="1">
    <citation type="submission" date="2013-07" db="EMBL/GenBank/DDBJ databases">
        <authorList>
            <consortium name="DOE Joint Genome Institute"/>
            <person name="Reeve W."/>
            <person name="Huntemann M."/>
            <person name="Han J."/>
            <person name="Chen A."/>
            <person name="Kyrpides N."/>
            <person name="Mavromatis K."/>
            <person name="Markowitz V."/>
            <person name="Palaniappan K."/>
            <person name="Ivanova N."/>
            <person name="Schaumberg A."/>
            <person name="Pati A."/>
            <person name="Liolios K."/>
            <person name="Nordberg H.P."/>
            <person name="Cantor M.N."/>
            <person name="Hua S.X."/>
            <person name="Woyke T."/>
        </authorList>
    </citation>
    <scope>NUCLEOTIDE SEQUENCE [LARGE SCALE GENOMIC DNA]</scope>
    <source>
        <strain evidence="5 6">DSM 43889</strain>
    </source>
</reference>
<dbReference type="Proteomes" id="UP000791080">
    <property type="component" value="Unassembled WGS sequence"/>
</dbReference>
<evidence type="ECO:0000313" key="6">
    <source>
        <dbReference type="Proteomes" id="UP000791080"/>
    </source>
</evidence>
<keyword evidence="2" id="KW-0560">Oxidoreductase</keyword>
<protein>
    <submittedName>
        <fullName evidence="5">Nitroreductase</fullName>
    </submittedName>
</protein>
<comment type="similarity">
    <text evidence="1">Belongs to the nitroreductase family.</text>
</comment>
<sequence length="220" mass="23692">MWPRAHRQPNGRQDSVTAPASGPIGSGMAPPSSLDDRLRQTGVVSRAEELLDWLRTPRATRWFTEEPVAERDIQAVCEVARWTGSARNRQPWRLRVVTEQDVRRRLSTLGDYALHLANAPTVLAIAVDPELGGRDTGFDEGRLCQSILLAAHALGLGSCPVTLHPERNVAAAGRLLGLEVRWQVRHVVALGHPAPPPAGVSAIPTGRLATGALLGEDDAG</sequence>
<organism evidence="5 6">
    <name type="scientific">Actinoalloteichus caeruleus DSM 43889</name>
    <dbReference type="NCBI Taxonomy" id="1120930"/>
    <lineage>
        <taxon>Bacteria</taxon>
        <taxon>Bacillati</taxon>
        <taxon>Actinomycetota</taxon>
        <taxon>Actinomycetes</taxon>
        <taxon>Pseudonocardiales</taxon>
        <taxon>Pseudonocardiaceae</taxon>
        <taxon>Actinoalloteichus</taxon>
        <taxon>Actinoalloteichus cyanogriseus</taxon>
    </lineage>
</organism>
<evidence type="ECO:0000256" key="2">
    <source>
        <dbReference type="ARBA" id="ARBA00023002"/>
    </source>
</evidence>
<feature type="region of interest" description="Disordered" evidence="3">
    <location>
        <begin position="1"/>
        <end position="36"/>
    </location>
</feature>
<evidence type="ECO:0000259" key="4">
    <source>
        <dbReference type="Pfam" id="PF00881"/>
    </source>
</evidence>
<dbReference type="InterPro" id="IPR029479">
    <property type="entry name" value="Nitroreductase"/>
</dbReference>
<dbReference type="InterPro" id="IPR000415">
    <property type="entry name" value="Nitroreductase-like"/>
</dbReference>
<gene>
    <name evidence="5" type="ORF">G443_001374</name>
</gene>